<dbReference type="AlphaFoldDB" id="A0A943DC13"/>
<organism evidence="1 2">
    <name type="scientific">Subdoligranulum variabile</name>
    <dbReference type="NCBI Taxonomy" id="214851"/>
    <lineage>
        <taxon>Bacteria</taxon>
        <taxon>Bacillati</taxon>
        <taxon>Bacillota</taxon>
        <taxon>Clostridia</taxon>
        <taxon>Eubacteriales</taxon>
        <taxon>Oscillospiraceae</taxon>
        <taxon>Subdoligranulum</taxon>
    </lineage>
</organism>
<dbReference type="Proteomes" id="UP000759273">
    <property type="component" value="Unassembled WGS sequence"/>
</dbReference>
<protein>
    <submittedName>
        <fullName evidence="1">Uncharacterized protein</fullName>
    </submittedName>
</protein>
<evidence type="ECO:0000313" key="1">
    <source>
        <dbReference type="EMBL" id="MBS5332978.1"/>
    </source>
</evidence>
<accession>A0A943DC13</accession>
<comment type="caution">
    <text evidence="1">The sequence shown here is derived from an EMBL/GenBank/DDBJ whole genome shotgun (WGS) entry which is preliminary data.</text>
</comment>
<sequence>MKSILCFELKRCFGSKRLYLSLLTGIVISLLHIIFGVLPLTQWLSSWQGDFFLTPHSAYGHWIGMDSSTVWPTLLYMLLPFLCAFPFSDTVSWDFNTGYVMQIFVRRKKSTYLFAKALTIFIASAFLTATILFFDFAGTALYLPLVRPEALTNLYGISNRSLMAHLFYHKPLQYTVIYIIMDALLVGAWEIIALAVSVATRNPLQPALFPFLLYLLLYFICNWLQMDSVSLFAILLPFQPAVNVKWVTIAIYFLAVPIGSMTMYFLKRNKSDVL</sequence>
<name>A0A943DC13_9FIRM</name>
<reference evidence="1" key="1">
    <citation type="submission" date="2021-02" db="EMBL/GenBank/DDBJ databases">
        <title>Infant gut strain persistence is associated with maternal origin, phylogeny, and functional potential including surface adhesion and iron acquisition.</title>
        <authorList>
            <person name="Lou Y.C."/>
        </authorList>
    </citation>
    <scope>NUCLEOTIDE SEQUENCE</scope>
    <source>
        <strain evidence="1">L3_101_000M1_dasL3_101_000M1_concoct_87</strain>
    </source>
</reference>
<evidence type="ECO:0000313" key="2">
    <source>
        <dbReference type="Proteomes" id="UP000759273"/>
    </source>
</evidence>
<gene>
    <name evidence="1" type="ORF">KHY36_10675</name>
</gene>
<dbReference type="EMBL" id="JAGZGG010000026">
    <property type="protein sequence ID" value="MBS5332978.1"/>
    <property type="molecule type" value="Genomic_DNA"/>
</dbReference>
<proteinExistence type="predicted"/>